<dbReference type="EMBL" id="QMNG01000133">
    <property type="protein sequence ID" value="RLC35652.1"/>
    <property type="molecule type" value="Genomic_DNA"/>
</dbReference>
<dbReference type="GO" id="GO:0071897">
    <property type="term" value="P:DNA biosynthetic process"/>
    <property type="evidence" value="ECO:0007669"/>
    <property type="project" value="UniProtKB-KW"/>
</dbReference>
<evidence type="ECO:0000259" key="14">
    <source>
        <dbReference type="Pfam" id="PF02867"/>
    </source>
</evidence>
<keyword evidence="10 13" id="KW-0170">Cobalt</keyword>
<evidence type="ECO:0000256" key="11">
    <source>
        <dbReference type="ARBA" id="ARBA00025437"/>
    </source>
</evidence>
<dbReference type="AlphaFoldDB" id="A0A420ZAN8"/>
<keyword evidence="6 13" id="KW-0237">DNA synthesis</keyword>
<evidence type="ECO:0000313" key="17">
    <source>
        <dbReference type="Proteomes" id="UP000281261"/>
    </source>
</evidence>
<evidence type="ECO:0000259" key="15">
    <source>
        <dbReference type="Pfam" id="PF08471"/>
    </source>
</evidence>
<evidence type="ECO:0000256" key="13">
    <source>
        <dbReference type="RuleBase" id="RU364064"/>
    </source>
</evidence>
<evidence type="ECO:0000256" key="9">
    <source>
        <dbReference type="ARBA" id="ARBA00023157"/>
    </source>
</evidence>
<gene>
    <name evidence="16" type="ORF">DRH29_05975</name>
</gene>
<comment type="cofactor">
    <cofactor evidence="1 13">
        <name>adenosylcob(III)alamin</name>
        <dbReference type="ChEBI" id="CHEBI:18408"/>
    </cofactor>
</comment>
<evidence type="ECO:0000256" key="6">
    <source>
        <dbReference type="ARBA" id="ARBA00022634"/>
    </source>
</evidence>
<dbReference type="InterPro" id="IPR013678">
    <property type="entry name" value="RNR_2_N"/>
</dbReference>
<dbReference type="PRINTS" id="PR01183">
    <property type="entry name" value="RIBORDTASEM1"/>
</dbReference>
<feature type="domain" description="Ribonucleotide reductase class II vitamin B12-dependent N-terminal" evidence="15">
    <location>
        <begin position="46"/>
        <end position="124"/>
    </location>
</feature>
<name>A0A420ZAN8_UNCK3</name>
<evidence type="ECO:0000256" key="12">
    <source>
        <dbReference type="ARBA" id="ARBA00047754"/>
    </source>
</evidence>
<dbReference type="GO" id="GO:0000166">
    <property type="term" value="F:nucleotide binding"/>
    <property type="evidence" value="ECO:0007669"/>
    <property type="project" value="UniProtKB-KW"/>
</dbReference>
<dbReference type="Gene3D" id="3.20.70.20">
    <property type="match status" value="1"/>
</dbReference>
<feature type="domain" description="Ribonucleotide reductase large subunit C-terminal" evidence="14">
    <location>
        <begin position="173"/>
        <end position="678"/>
    </location>
</feature>
<organism evidence="16 17">
    <name type="scientific">candidate division Kazan bacterium</name>
    <dbReference type="NCBI Taxonomy" id="2202143"/>
    <lineage>
        <taxon>Bacteria</taxon>
        <taxon>Bacteria division Kazan-3B-28</taxon>
    </lineage>
</organism>
<keyword evidence="9" id="KW-1015">Disulfide bond</keyword>
<dbReference type="Proteomes" id="UP000281261">
    <property type="component" value="Unassembled WGS sequence"/>
</dbReference>
<dbReference type="GO" id="GO:0004748">
    <property type="term" value="F:ribonucleoside-diphosphate reductase activity, thioredoxin disulfide as acceptor"/>
    <property type="evidence" value="ECO:0007669"/>
    <property type="project" value="UniProtKB-EC"/>
</dbReference>
<evidence type="ECO:0000256" key="8">
    <source>
        <dbReference type="ARBA" id="ARBA00023002"/>
    </source>
</evidence>
<dbReference type="EC" id="1.17.4.1" evidence="3 13"/>
<evidence type="ECO:0000313" key="16">
    <source>
        <dbReference type="EMBL" id="RLC35652.1"/>
    </source>
</evidence>
<dbReference type="InterPro" id="IPR013344">
    <property type="entry name" value="RNR_NrdJ/NrdZ"/>
</dbReference>
<keyword evidence="5 13" id="KW-0846">Cobalamin</keyword>
<dbReference type="SUPFAM" id="SSF51998">
    <property type="entry name" value="PFL-like glycyl radical enzymes"/>
    <property type="match status" value="1"/>
</dbReference>
<evidence type="ECO:0000256" key="7">
    <source>
        <dbReference type="ARBA" id="ARBA00022741"/>
    </source>
</evidence>
<dbReference type="PANTHER" id="PTHR43371">
    <property type="entry name" value="VITAMIN B12-DEPENDENT RIBONUCLEOTIDE REDUCTASE"/>
    <property type="match status" value="1"/>
</dbReference>
<dbReference type="GO" id="GO:0031419">
    <property type="term" value="F:cobalamin binding"/>
    <property type="evidence" value="ECO:0007669"/>
    <property type="project" value="UniProtKB-KW"/>
</dbReference>
<protein>
    <recommendedName>
        <fullName evidence="4 13">Vitamin B12-dependent ribonucleotide reductase</fullName>
        <ecNumber evidence="3 13">1.17.4.1</ecNumber>
    </recommendedName>
</protein>
<evidence type="ECO:0000256" key="2">
    <source>
        <dbReference type="ARBA" id="ARBA00007405"/>
    </source>
</evidence>
<evidence type="ECO:0000256" key="1">
    <source>
        <dbReference type="ARBA" id="ARBA00001922"/>
    </source>
</evidence>
<evidence type="ECO:0000256" key="3">
    <source>
        <dbReference type="ARBA" id="ARBA00012274"/>
    </source>
</evidence>
<evidence type="ECO:0000256" key="4">
    <source>
        <dbReference type="ARBA" id="ARBA00014409"/>
    </source>
</evidence>
<keyword evidence="7 13" id="KW-0547">Nucleotide-binding</keyword>
<dbReference type="InterPro" id="IPR000788">
    <property type="entry name" value="RNR_lg_C"/>
</dbReference>
<dbReference type="NCBIfam" id="TIGR02504">
    <property type="entry name" value="NrdJ_Z"/>
    <property type="match status" value="1"/>
</dbReference>
<dbReference type="Pfam" id="PF08471">
    <property type="entry name" value="Ribonuc_red_2_N"/>
    <property type="match status" value="1"/>
</dbReference>
<reference evidence="16 17" key="1">
    <citation type="submission" date="2018-06" db="EMBL/GenBank/DDBJ databases">
        <title>Extensive metabolic versatility and redundancy in microbially diverse, dynamic hydrothermal sediments.</title>
        <authorList>
            <person name="Dombrowski N."/>
            <person name="Teske A."/>
            <person name="Baker B.J."/>
        </authorList>
    </citation>
    <scope>NUCLEOTIDE SEQUENCE [LARGE SCALE GENOMIC DNA]</scope>
    <source>
        <strain evidence="16">B79_G16</strain>
    </source>
</reference>
<comment type="catalytic activity">
    <reaction evidence="12 13">
        <text>a 2'-deoxyribonucleoside 5'-diphosphate + [thioredoxin]-disulfide + H2O = a ribonucleoside 5'-diphosphate + [thioredoxin]-dithiol</text>
        <dbReference type="Rhea" id="RHEA:23252"/>
        <dbReference type="Rhea" id="RHEA-COMP:10698"/>
        <dbReference type="Rhea" id="RHEA-COMP:10700"/>
        <dbReference type="ChEBI" id="CHEBI:15377"/>
        <dbReference type="ChEBI" id="CHEBI:29950"/>
        <dbReference type="ChEBI" id="CHEBI:50058"/>
        <dbReference type="ChEBI" id="CHEBI:57930"/>
        <dbReference type="ChEBI" id="CHEBI:73316"/>
        <dbReference type="EC" id="1.17.4.1"/>
    </reaction>
</comment>
<sequence length="678" mass="75230">MEDAKAAKQCLVKRYFTRVGDDPYKMVEWDRRRVSLTDSNNVSLLDKEVEAPVGWSDLAVTIAAYKYLRKRGVGGPEGSEDSIRQLVFRIANTFRRAGEKLGYFTSQEEADIFESELTYILLTQRAAFNSPAWFNVGLWHQYGITGHSDNFFWNSETNRIERALNGFEHPQASACFIQSVKDDLGDIFDLIKKESKLFKYGSGTGTNFSSLRSRYERLSGGGTSSGVLSFLKVFDSGAGATKSGGTTRRAAKMVIMNVDHPEIMDFIRWKAREEEKAKILIEYGGLTSDFNGEAYQTVSGQNSNNSVRVTDEFMQAYINDEDWSLKAVTTGEIIQTLPAREIMHEIAKSAWQCADPGMQYDTTTNKWNTVKKSGRINGSNPCSEFMFLDDSACNLASINLIKYLSENGKFDVEAFRHTVDVLITAQEIIVDCASYPSRAITENSHNFRPLGIGYANLGAYLMQSGLPYDSAEGRSLAAGITAVMTGRAYVQSAKLARKVGPFKEFNKNRDVMIEVIKMHRSATDGITNAQLQSASLEDWNKALELGEQYGYRNAQVSLLAPTGTIGLLMDCDTTGIEPDFALVKHKKLAGGGGMTFVNQSVEPALKKLGYTDDCIKEITDYILKNNKIEGAPELKEEHLPVFDCASRCADGKRFIQSMAHVEMMAAVQPFLSGAISKT</sequence>
<comment type="similarity">
    <text evidence="2 13">Belongs to the ribonucleoside diphosphate reductase class-2 family.</text>
</comment>
<dbReference type="GO" id="GO:0050897">
    <property type="term" value="F:cobalt ion binding"/>
    <property type="evidence" value="ECO:0007669"/>
    <property type="project" value="InterPro"/>
</dbReference>
<dbReference type="NCBIfam" id="NF005122">
    <property type="entry name" value="PRK06556.1"/>
    <property type="match status" value="1"/>
</dbReference>
<feature type="non-terminal residue" evidence="16">
    <location>
        <position position="678"/>
    </location>
</feature>
<dbReference type="InterPro" id="IPR050862">
    <property type="entry name" value="RdRp_reductase_class-2"/>
</dbReference>
<comment type="function">
    <text evidence="11 13">Catalyzes the reduction of ribonucleotides to deoxyribonucleotides. May function to provide a pool of deoxyribonucleotide precursors for DNA repair during oxygen limitation and/or for immediate growth after restoration of oxygen.</text>
</comment>
<evidence type="ECO:0000256" key="10">
    <source>
        <dbReference type="ARBA" id="ARBA00023285"/>
    </source>
</evidence>
<accession>A0A420ZAN8</accession>
<comment type="caution">
    <text evidence="16">The sequence shown here is derived from an EMBL/GenBank/DDBJ whole genome shotgun (WGS) entry which is preliminary data.</text>
</comment>
<dbReference type="PANTHER" id="PTHR43371:SF1">
    <property type="entry name" value="RIBONUCLEOSIDE-DIPHOSPHATE REDUCTASE"/>
    <property type="match status" value="1"/>
</dbReference>
<dbReference type="Pfam" id="PF02867">
    <property type="entry name" value="Ribonuc_red_lgC"/>
    <property type="match status" value="1"/>
</dbReference>
<keyword evidence="8 13" id="KW-0560">Oxidoreductase</keyword>
<evidence type="ECO:0000256" key="5">
    <source>
        <dbReference type="ARBA" id="ARBA00022628"/>
    </source>
</evidence>
<proteinExistence type="inferred from homology"/>
<dbReference type="CDD" id="cd02888">
    <property type="entry name" value="RNR_II_dimer"/>
    <property type="match status" value="1"/>
</dbReference>